<evidence type="ECO:0000256" key="1">
    <source>
        <dbReference type="ARBA" id="ARBA00004496"/>
    </source>
</evidence>
<evidence type="ECO:0000313" key="13">
    <source>
        <dbReference type="EMBL" id="NYE74581.1"/>
    </source>
</evidence>
<dbReference type="RefSeq" id="WP_179756994.1">
    <property type="nucleotide sequence ID" value="NZ_JACCBU010000001.1"/>
</dbReference>
<protein>
    <recommendedName>
        <fullName evidence="11">Manganese transport regulator</fullName>
    </recommendedName>
</protein>
<dbReference type="Pfam" id="PF04023">
    <property type="entry name" value="FeoA"/>
    <property type="match status" value="1"/>
</dbReference>
<keyword evidence="6" id="KW-0805">Transcription regulation</keyword>
<name>A0A7Y9LFY6_9ACTN</name>
<reference evidence="13 14" key="1">
    <citation type="submission" date="2020-07" db="EMBL/GenBank/DDBJ databases">
        <title>Sequencing the genomes of 1000 actinobacteria strains.</title>
        <authorList>
            <person name="Klenk H.-P."/>
        </authorList>
    </citation>
    <scope>NUCLEOTIDE SEQUENCE [LARGE SCALE GENOMIC DNA]</scope>
    <source>
        <strain evidence="13 14">DSM 22083</strain>
    </source>
</reference>
<dbReference type="InterPro" id="IPR022689">
    <property type="entry name" value="Iron_dep_repressor"/>
</dbReference>
<comment type="subunit">
    <text evidence="3">Homodimer.</text>
</comment>
<dbReference type="FunFam" id="1.10.60.10:FF:000004">
    <property type="entry name" value="DtxR family transcriptional regulator"/>
    <property type="match status" value="1"/>
</dbReference>
<dbReference type="GO" id="GO:0005737">
    <property type="term" value="C:cytoplasm"/>
    <property type="evidence" value="ECO:0007669"/>
    <property type="project" value="UniProtKB-SubCell"/>
</dbReference>
<dbReference type="GO" id="GO:0046983">
    <property type="term" value="F:protein dimerization activity"/>
    <property type="evidence" value="ECO:0007669"/>
    <property type="project" value="InterPro"/>
</dbReference>
<keyword evidence="5" id="KW-0678">Repressor</keyword>
<comment type="similarity">
    <text evidence="2">Belongs to the DtxR/MntR family.</text>
</comment>
<dbReference type="PROSITE" id="PS50944">
    <property type="entry name" value="HTH_DTXR"/>
    <property type="match status" value="1"/>
</dbReference>
<dbReference type="Pfam" id="PF01325">
    <property type="entry name" value="Fe_dep_repress"/>
    <property type="match status" value="1"/>
</dbReference>
<evidence type="ECO:0000256" key="4">
    <source>
        <dbReference type="ARBA" id="ARBA00022490"/>
    </source>
</evidence>
<dbReference type="Pfam" id="PF02742">
    <property type="entry name" value="Fe_dep_repr_C"/>
    <property type="match status" value="1"/>
</dbReference>
<dbReference type="Gene3D" id="2.30.30.90">
    <property type="match status" value="1"/>
</dbReference>
<comment type="caution">
    <text evidence="13">The sequence shown here is derived from an EMBL/GenBank/DDBJ whole genome shotgun (WGS) entry which is preliminary data.</text>
</comment>
<evidence type="ECO:0000259" key="12">
    <source>
        <dbReference type="PROSITE" id="PS50944"/>
    </source>
</evidence>
<evidence type="ECO:0000256" key="7">
    <source>
        <dbReference type="ARBA" id="ARBA00023125"/>
    </source>
</evidence>
<keyword evidence="14" id="KW-1185">Reference proteome</keyword>
<keyword evidence="8" id="KW-0010">Activator</keyword>
<dbReference type="InterPro" id="IPR001367">
    <property type="entry name" value="Fe_dep_repressor"/>
</dbReference>
<dbReference type="InterPro" id="IPR007167">
    <property type="entry name" value="Fe-transptr_FeoA-like"/>
</dbReference>
<dbReference type="AlphaFoldDB" id="A0A7Y9LFY6"/>
<dbReference type="SMART" id="SM00529">
    <property type="entry name" value="HTH_DTXR"/>
    <property type="match status" value="1"/>
</dbReference>
<evidence type="ECO:0000256" key="8">
    <source>
        <dbReference type="ARBA" id="ARBA00023159"/>
    </source>
</evidence>
<sequence>MTVAELSPMAQDYLKLIWKCQEWSDAPVSTNALAGRLGVSPSTVSGNIKKLASLGLIDHTPYGAIQLSVEGRTAAVQMVRRHRLLETYLVVRLGYGWDEVHDEAENLEHSVSQLFIDRIDTDLGHPGRDPHGDPIPDADGRIDRPAAQQLSEVEPGRCGYIARILDDDAELLRYLDTRRLVLDTHITVDEHRRFAGSLSITRESGADGPEQLDLGLAAAESIWLTTTPHRHPGARTPRAVPAGS</sequence>
<dbReference type="GO" id="GO:0045892">
    <property type="term" value="P:negative regulation of DNA-templated transcription"/>
    <property type="evidence" value="ECO:0007669"/>
    <property type="project" value="TreeGrafter"/>
</dbReference>
<gene>
    <name evidence="13" type="ORF">BKA15_005910</name>
</gene>
<dbReference type="InterPro" id="IPR036390">
    <property type="entry name" value="WH_DNA-bd_sf"/>
</dbReference>
<evidence type="ECO:0000256" key="3">
    <source>
        <dbReference type="ARBA" id="ARBA00011738"/>
    </source>
</evidence>
<dbReference type="Gene3D" id="1.10.10.10">
    <property type="entry name" value="Winged helix-like DNA-binding domain superfamily/Winged helix DNA-binding domain"/>
    <property type="match status" value="1"/>
</dbReference>
<dbReference type="SMART" id="SM00899">
    <property type="entry name" value="FeoA"/>
    <property type="match status" value="1"/>
</dbReference>
<evidence type="ECO:0000256" key="10">
    <source>
        <dbReference type="ARBA" id="ARBA00023211"/>
    </source>
</evidence>
<dbReference type="PANTHER" id="PTHR33238">
    <property type="entry name" value="IRON (METAL) DEPENDENT REPRESSOR, DTXR FAMILY"/>
    <property type="match status" value="1"/>
</dbReference>
<dbReference type="InterPro" id="IPR050536">
    <property type="entry name" value="DtxR_MntR_Metal-Reg"/>
</dbReference>
<dbReference type="SUPFAM" id="SSF47979">
    <property type="entry name" value="Iron-dependent repressor protein, dimerization domain"/>
    <property type="match status" value="1"/>
</dbReference>
<dbReference type="Proteomes" id="UP000569914">
    <property type="component" value="Unassembled WGS sequence"/>
</dbReference>
<keyword evidence="10" id="KW-0464">Manganese</keyword>
<dbReference type="GO" id="GO:0003700">
    <property type="term" value="F:DNA-binding transcription factor activity"/>
    <property type="evidence" value="ECO:0007669"/>
    <property type="project" value="InterPro"/>
</dbReference>
<evidence type="ECO:0000256" key="2">
    <source>
        <dbReference type="ARBA" id="ARBA00007871"/>
    </source>
</evidence>
<dbReference type="EMBL" id="JACCBU010000001">
    <property type="protein sequence ID" value="NYE74581.1"/>
    <property type="molecule type" value="Genomic_DNA"/>
</dbReference>
<evidence type="ECO:0000256" key="11">
    <source>
        <dbReference type="ARBA" id="ARBA00032593"/>
    </source>
</evidence>
<evidence type="ECO:0000313" key="14">
    <source>
        <dbReference type="Proteomes" id="UP000569914"/>
    </source>
</evidence>
<accession>A0A7Y9LFY6</accession>
<keyword evidence="4" id="KW-0963">Cytoplasm</keyword>
<evidence type="ECO:0000256" key="9">
    <source>
        <dbReference type="ARBA" id="ARBA00023163"/>
    </source>
</evidence>
<keyword evidence="7" id="KW-0238">DNA-binding</keyword>
<dbReference type="InterPro" id="IPR022687">
    <property type="entry name" value="HTH_DTXR"/>
</dbReference>
<dbReference type="InterPro" id="IPR036388">
    <property type="entry name" value="WH-like_DNA-bd_sf"/>
</dbReference>
<keyword evidence="9" id="KW-0804">Transcription</keyword>
<dbReference type="GO" id="GO:0046914">
    <property type="term" value="F:transition metal ion binding"/>
    <property type="evidence" value="ECO:0007669"/>
    <property type="project" value="InterPro"/>
</dbReference>
<dbReference type="InterPro" id="IPR038157">
    <property type="entry name" value="FeoA_core_dom"/>
</dbReference>
<dbReference type="PANTHER" id="PTHR33238:SF11">
    <property type="entry name" value="TRANSCRIPTIONAL REGULATOR MNTR"/>
    <property type="match status" value="1"/>
</dbReference>
<organism evidence="13 14">
    <name type="scientific">Microlunatus parietis</name>
    <dbReference type="NCBI Taxonomy" id="682979"/>
    <lineage>
        <taxon>Bacteria</taxon>
        <taxon>Bacillati</taxon>
        <taxon>Actinomycetota</taxon>
        <taxon>Actinomycetes</taxon>
        <taxon>Propionibacteriales</taxon>
        <taxon>Propionibacteriaceae</taxon>
        <taxon>Microlunatus</taxon>
    </lineage>
</organism>
<proteinExistence type="inferred from homology"/>
<dbReference type="Gene3D" id="1.10.60.10">
    <property type="entry name" value="Iron dependent repressor, metal binding and dimerisation domain"/>
    <property type="match status" value="1"/>
</dbReference>
<dbReference type="GO" id="GO:0003677">
    <property type="term" value="F:DNA binding"/>
    <property type="evidence" value="ECO:0007669"/>
    <property type="project" value="UniProtKB-KW"/>
</dbReference>
<feature type="domain" description="HTH dtxR-type" evidence="12">
    <location>
        <begin position="6"/>
        <end position="68"/>
    </location>
</feature>
<dbReference type="InterPro" id="IPR036421">
    <property type="entry name" value="Fe_dep_repressor_sf"/>
</dbReference>
<dbReference type="SUPFAM" id="SSF46785">
    <property type="entry name" value="Winged helix' DNA-binding domain"/>
    <property type="match status" value="1"/>
</dbReference>
<evidence type="ECO:0000256" key="5">
    <source>
        <dbReference type="ARBA" id="ARBA00022491"/>
    </source>
</evidence>
<comment type="subcellular location">
    <subcellularLocation>
        <location evidence="1">Cytoplasm</location>
    </subcellularLocation>
</comment>
<evidence type="ECO:0000256" key="6">
    <source>
        <dbReference type="ARBA" id="ARBA00023015"/>
    </source>
</evidence>